<gene>
    <name evidence="2" type="ORF">GU336_12640</name>
</gene>
<sequence>MDVNGLVDKINAWYPIVVAVGGSILVIVLAYRGYQWGSANDPQEEKQAQKGVKNVAIGGGIMICAAVIWGFIKSTFGG</sequence>
<evidence type="ECO:0000313" key="2">
    <source>
        <dbReference type="EMBL" id="QIW55027.1"/>
    </source>
</evidence>
<dbReference type="RefSeq" id="WP_167839256.1">
    <property type="nucleotide sequence ID" value="NZ_CP047617.1"/>
</dbReference>
<evidence type="ECO:0000313" key="3">
    <source>
        <dbReference type="Proteomes" id="UP000501945"/>
    </source>
</evidence>
<dbReference type="AlphaFoldDB" id="A0A6H0UJJ9"/>
<keyword evidence="2" id="KW-0614">Plasmid</keyword>
<keyword evidence="1" id="KW-1133">Transmembrane helix</keyword>
<protein>
    <submittedName>
        <fullName evidence="2">Uncharacterized protein</fullName>
    </submittedName>
</protein>
<reference evidence="2 3" key="1">
    <citation type="submission" date="2019-12" db="EMBL/GenBank/DDBJ databases">
        <title>Whole genome sequences of Lactococcus raffinolactis strains isolated from sewage.</title>
        <authorList>
            <person name="Ybazeta G."/>
            <person name="Ross M."/>
            <person name="Brabant-Kirwan D."/>
            <person name="Saleh M."/>
            <person name="Dillon J.A."/>
            <person name="Splinter K."/>
            <person name="Nokhbeh R."/>
        </authorList>
    </citation>
    <scope>NUCLEOTIDE SEQUENCE [LARGE SCALE GENOMIC DNA]</scope>
    <source>
        <strain evidence="2 3">Lr_19_5</strain>
        <plasmid evidence="3">plraf_19_5_1</plasmid>
    </source>
</reference>
<feature type="transmembrane region" description="Helical" evidence="1">
    <location>
        <begin position="12"/>
        <end position="31"/>
    </location>
</feature>
<geneLocation type="plasmid" evidence="3">
    <name>plraf_19_5_1</name>
</geneLocation>
<dbReference type="EMBL" id="CP047617">
    <property type="protein sequence ID" value="QIW55027.1"/>
    <property type="molecule type" value="Genomic_DNA"/>
</dbReference>
<accession>A0A6H0UJJ9</accession>
<dbReference type="Proteomes" id="UP000501945">
    <property type="component" value="Plasmid pLraf_19_5_1"/>
</dbReference>
<proteinExistence type="predicted"/>
<organism evidence="2 3">
    <name type="scientific">Pseudolactococcus raffinolactis</name>
    <dbReference type="NCBI Taxonomy" id="1366"/>
    <lineage>
        <taxon>Bacteria</taxon>
        <taxon>Bacillati</taxon>
        <taxon>Bacillota</taxon>
        <taxon>Bacilli</taxon>
        <taxon>Lactobacillales</taxon>
        <taxon>Streptococcaceae</taxon>
        <taxon>Pseudolactococcus</taxon>
    </lineage>
</organism>
<evidence type="ECO:0000256" key="1">
    <source>
        <dbReference type="SAM" id="Phobius"/>
    </source>
</evidence>
<keyword evidence="1" id="KW-0812">Transmembrane</keyword>
<feature type="transmembrane region" description="Helical" evidence="1">
    <location>
        <begin position="52"/>
        <end position="72"/>
    </location>
</feature>
<keyword evidence="1" id="KW-0472">Membrane</keyword>
<name>A0A6H0UJJ9_9LACT</name>
<dbReference type="Pfam" id="PF18895">
    <property type="entry name" value="T4SS_pilin"/>
    <property type="match status" value="1"/>
</dbReference>
<dbReference type="InterPro" id="IPR043993">
    <property type="entry name" value="T4SS_pilin"/>
</dbReference>